<evidence type="ECO:0000259" key="1">
    <source>
        <dbReference type="Pfam" id="PF00534"/>
    </source>
</evidence>
<organism evidence="3 4">
    <name type="scientific">Hoeflea marina</name>
    <dbReference type="NCBI Taxonomy" id="274592"/>
    <lineage>
        <taxon>Bacteria</taxon>
        <taxon>Pseudomonadati</taxon>
        <taxon>Pseudomonadota</taxon>
        <taxon>Alphaproteobacteria</taxon>
        <taxon>Hyphomicrobiales</taxon>
        <taxon>Rhizobiaceae</taxon>
        <taxon>Hoeflea</taxon>
    </lineage>
</organism>
<feature type="domain" description="Glycosyltransferase subfamily 4-like N-terminal" evidence="2">
    <location>
        <begin position="21"/>
        <end position="182"/>
    </location>
</feature>
<dbReference type="InterPro" id="IPR001296">
    <property type="entry name" value="Glyco_trans_1"/>
</dbReference>
<evidence type="ECO:0000313" key="4">
    <source>
        <dbReference type="Proteomes" id="UP000246352"/>
    </source>
</evidence>
<accession>A0A317PGQ4</accession>
<dbReference type="Gene3D" id="3.40.50.2000">
    <property type="entry name" value="Glycogen Phosphorylase B"/>
    <property type="match status" value="2"/>
</dbReference>
<keyword evidence="4" id="KW-1185">Reference proteome</keyword>
<reference evidence="3 4" key="1">
    <citation type="submission" date="2018-05" db="EMBL/GenBank/DDBJ databases">
        <title>Genomic Encyclopedia of Type Strains, Phase IV (KMG-IV): sequencing the most valuable type-strain genomes for metagenomic binning, comparative biology and taxonomic classification.</title>
        <authorList>
            <person name="Goeker M."/>
        </authorList>
    </citation>
    <scope>NUCLEOTIDE SEQUENCE [LARGE SCALE GENOMIC DNA]</scope>
    <source>
        <strain evidence="3 4">DSM 16791</strain>
    </source>
</reference>
<dbReference type="PANTHER" id="PTHR45947">
    <property type="entry name" value="SULFOQUINOVOSYL TRANSFERASE SQD2"/>
    <property type="match status" value="1"/>
</dbReference>
<dbReference type="GO" id="GO:0016757">
    <property type="term" value="F:glycosyltransferase activity"/>
    <property type="evidence" value="ECO:0007669"/>
    <property type="project" value="UniProtKB-KW"/>
</dbReference>
<gene>
    <name evidence="3" type="ORF">DFR52_104487</name>
</gene>
<dbReference type="InterPro" id="IPR050194">
    <property type="entry name" value="Glycosyltransferase_grp1"/>
</dbReference>
<dbReference type="AlphaFoldDB" id="A0A317PGQ4"/>
<proteinExistence type="predicted"/>
<feature type="domain" description="Glycosyl transferase family 1" evidence="1">
    <location>
        <begin position="197"/>
        <end position="334"/>
    </location>
</feature>
<sequence length="378" mass="41028">MLPAEAPLVVHVVRQYLPNRGGLEDVVANLCAELLGNGYRVRVVTLDRLFGAPGETLAAREIIAGVEVVRIPWRGSSRYPLAPSVFRHLRDADIVHVHAIDFFFDALAWGWPLHRRPMLVTTHGGFFHTRRFSRIKTVWFNTVSRISSLAYSRIICCSKADRRLFDAIAVRRTSLIENGADTGKFADAAAPAPTQGMITIGRFSANKQILRLLDAARVLVGRDPGWTLTIAGVASDLSEADVRSGIADRGLDANVRLVTGPSNADIRRMMAEASLFVSASDYEGFGLVAIEAMSAGLVPVLQPNSAYRDLAGRHDCIALADYRNPALAADAIEAAHLRLHSDFAGLRDATRAAAAGYGWPAVAGEYMAQYQAILGKGR</sequence>
<dbReference type="Pfam" id="PF13439">
    <property type="entry name" value="Glyco_transf_4"/>
    <property type="match status" value="1"/>
</dbReference>
<dbReference type="PANTHER" id="PTHR45947:SF3">
    <property type="entry name" value="SULFOQUINOVOSYL TRANSFERASE SQD2"/>
    <property type="match status" value="1"/>
</dbReference>
<comment type="caution">
    <text evidence="3">The sequence shown here is derived from an EMBL/GenBank/DDBJ whole genome shotgun (WGS) entry which is preliminary data.</text>
</comment>
<name>A0A317PGQ4_9HYPH</name>
<dbReference type="SUPFAM" id="SSF53756">
    <property type="entry name" value="UDP-Glycosyltransferase/glycogen phosphorylase"/>
    <property type="match status" value="1"/>
</dbReference>
<dbReference type="CDD" id="cd03801">
    <property type="entry name" value="GT4_PimA-like"/>
    <property type="match status" value="1"/>
</dbReference>
<protein>
    <submittedName>
        <fullName evidence="3">Alpha-1,3-mannosyltransferase</fullName>
    </submittedName>
</protein>
<dbReference type="Proteomes" id="UP000246352">
    <property type="component" value="Unassembled WGS sequence"/>
</dbReference>
<evidence type="ECO:0000313" key="3">
    <source>
        <dbReference type="EMBL" id="PWV99194.1"/>
    </source>
</evidence>
<dbReference type="InterPro" id="IPR028098">
    <property type="entry name" value="Glyco_trans_4-like_N"/>
</dbReference>
<keyword evidence="3" id="KW-0808">Transferase</keyword>
<dbReference type="EMBL" id="QGTR01000004">
    <property type="protein sequence ID" value="PWV99194.1"/>
    <property type="molecule type" value="Genomic_DNA"/>
</dbReference>
<keyword evidence="3" id="KW-0328">Glycosyltransferase</keyword>
<dbReference type="Pfam" id="PF00534">
    <property type="entry name" value="Glycos_transf_1"/>
    <property type="match status" value="1"/>
</dbReference>
<evidence type="ECO:0000259" key="2">
    <source>
        <dbReference type="Pfam" id="PF13439"/>
    </source>
</evidence>